<sequence length="284" mass="29403">MAGAGTRPTPPRGHGGGPRGRVATWSSPPLRGERRGGFTVASTLQNVVLLPATVLGTATALTINQQRGAGEWRLIRESMRGGIEVTVLTYVVLAVLVWSVHDPLARLIGGDAGVSAAAGGYLGAVAFTYAVQGPVLASLTVMEETGGGYRAILLNATYFGLIVAVSAAAAHAAGSADGFYAAVAYCNLIGVTVPFIAVRHIRRLSAGGGAGSARAAAATVRDTAGAGRHARVRRREAGADPFGPIRLTGKAGHGWQLLCRGTEFRDVGMRARSPENLRRSCLRR</sequence>
<dbReference type="EMBL" id="JAZEWV010000052">
    <property type="protein sequence ID" value="MEE4546736.1"/>
    <property type="molecule type" value="Genomic_DNA"/>
</dbReference>
<dbReference type="InterPro" id="IPR002528">
    <property type="entry name" value="MATE_fam"/>
</dbReference>
<name>A0ABU7PLN3_9ACTN</name>
<evidence type="ECO:0000256" key="1">
    <source>
        <dbReference type="SAM" id="MobiDB-lite"/>
    </source>
</evidence>
<proteinExistence type="predicted"/>
<gene>
    <name evidence="3" type="ORF">V2S66_32830</name>
</gene>
<dbReference type="RefSeq" id="WP_330800496.1">
    <property type="nucleotide sequence ID" value="NZ_JAZEWV010000052.1"/>
</dbReference>
<feature type="transmembrane region" description="Helical" evidence="2">
    <location>
        <begin position="179"/>
        <end position="198"/>
    </location>
</feature>
<evidence type="ECO:0000313" key="3">
    <source>
        <dbReference type="EMBL" id="MEE4546736.1"/>
    </source>
</evidence>
<protein>
    <submittedName>
        <fullName evidence="3">MATE family efflux transporter</fullName>
    </submittedName>
</protein>
<keyword evidence="2" id="KW-0472">Membrane</keyword>
<accession>A0ABU7PLN3</accession>
<feature type="region of interest" description="Disordered" evidence="1">
    <location>
        <begin position="1"/>
        <end position="31"/>
    </location>
</feature>
<organism evidence="3 4">
    <name type="scientific">Actinacidiphila polyblastidii</name>
    <dbReference type="NCBI Taxonomy" id="3110430"/>
    <lineage>
        <taxon>Bacteria</taxon>
        <taxon>Bacillati</taxon>
        <taxon>Actinomycetota</taxon>
        <taxon>Actinomycetes</taxon>
        <taxon>Kitasatosporales</taxon>
        <taxon>Streptomycetaceae</taxon>
        <taxon>Actinacidiphila</taxon>
    </lineage>
</organism>
<comment type="caution">
    <text evidence="3">The sequence shown here is derived from an EMBL/GenBank/DDBJ whole genome shotgun (WGS) entry which is preliminary data.</text>
</comment>
<keyword evidence="2" id="KW-1133">Transmembrane helix</keyword>
<keyword evidence="4" id="KW-1185">Reference proteome</keyword>
<reference evidence="3 4" key="1">
    <citation type="submission" date="2023-12" db="EMBL/GenBank/DDBJ databases">
        <title>Streptomyces sp. V4-01.</title>
        <authorList>
            <person name="Somphong A."/>
            <person name="Phongsopitanun W."/>
        </authorList>
    </citation>
    <scope>NUCLEOTIDE SEQUENCE [LARGE SCALE GENOMIC DNA]</scope>
    <source>
        <strain evidence="3 4">V4-01</strain>
    </source>
</reference>
<dbReference type="Proteomes" id="UP001344658">
    <property type="component" value="Unassembled WGS sequence"/>
</dbReference>
<evidence type="ECO:0000313" key="4">
    <source>
        <dbReference type="Proteomes" id="UP001344658"/>
    </source>
</evidence>
<feature type="transmembrane region" description="Helical" evidence="2">
    <location>
        <begin position="152"/>
        <end position="173"/>
    </location>
</feature>
<keyword evidence="2" id="KW-0812">Transmembrane</keyword>
<feature type="transmembrane region" description="Helical" evidence="2">
    <location>
        <begin position="112"/>
        <end position="131"/>
    </location>
</feature>
<evidence type="ECO:0000256" key="2">
    <source>
        <dbReference type="SAM" id="Phobius"/>
    </source>
</evidence>
<dbReference type="Pfam" id="PF01554">
    <property type="entry name" value="MatE"/>
    <property type="match status" value="1"/>
</dbReference>
<feature type="transmembrane region" description="Helical" evidence="2">
    <location>
        <begin position="81"/>
        <end position="100"/>
    </location>
</feature>